<evidence type="ECO:0000313" key="3">
    <source>
        <dbReference type="EMBL" id="RXS75283.1"/>
    </source>
</evidence>
<evidence type="ECO:0000259" key="2">
    <source>
        <dbReference type="Pfam" id="PF11760"/>
    </source>
</evidence>
<feature type="domain" description="CobE/GbiG C-terminal" evidence="1">
    <location>
        <begin position="261"/>
        <end position="376"/>
    </location>
</feature>
<evidence type="ECO:0000313" key="4">
    <source>
        <dbReference type="Proteomes" id="UP000290106"/>
    </source>
</evidence>
<dbReference type="InterPro" id="IPR038029">
    <property type="entry name" value="GbiG_N_sf"/>
</dbReference>
<name>A0A4Q1RHY7_9FIRM</name>
<dbReference type="Proteomes" id="UP000290106">
    <property type="component" value="Unassembled WGS sequence"/>
</dbReference>
<dbReference type="AlphaFoldDB" id="A0A4Q1RHY7"/>
<proteinExistence type="predicted"/>
<evidence type="ECO:0000259" key="1">
    <source>
        <dbReference type="Pfam" id="PF01890"/>
    </source>
</evidence>
<dbReference type="Pfam" id="PF01890">
    <property type="entry name" value="CbiG_C"/>
    <property type="match status" value="1"/>
</dbReference>
<dbReference type="InterPro" id="IPR002750">
    <property type="entry name" value="CobE/GbiG_C"/>
</dbReference>
<dbReference type="InterPro" id="IPR021744">
    <property type="entry name" value="CbiG_N"/>
</dbReference>
<accession>A0A4Q1RHY7</accession>
<dbReference type="InterPro" id="IPR052553">
    <property type="entry name" value="CbiG_hydrolase"/>
</dbReference>
<dbReference type="PANTHER" id="PTHR37477:SF1">
    <property type="entry name" value="COBALT-PRECORRIN-5A HYDROLASE"/>
    <property type="match status" value="1"/>
</dbReference>
<sequence length="387" mass="42699">MWWRTAITIVPNCTIRHLPRSSGKLPNKMKKTGIIAFTEHGCVLGEKLLRDLQKQDQEIYGFVKSKYVDLPERHSFQKVTGTLREWAEEWIPKLDGIVFFSATGIAVRTIAPFVVSKKTDPAVVVIDEQGNYAISLLSGHLGGANELAKFAAESIGAVPVITTGTDVNHTFAVDVFARKNNLVIADMRLAKEMAALLIRGKTITWGAGEGFVYPKGQNIPLQLQFQETESPDGKKGTLWFAIPQSDGKEVQILHLYPKNVYLGAGCRKHTPEEKIETQIRTYLSEAGISITQILQAASIDLKKEEPGLLAFCEKYQIPFVTYSKEELERAKGTFTPSAFVSKITGVDNVCERSASLSSDGGAFIMRKQAAEGVTAACTIKKWSVNFE</sequence>
<dbReference type="Gene3D" id="3.40.50.11220">
    <property type="match status" value="1"/>
</dbReference>
<dbReference type="SUPFAM" id="SSF159672">
    <property type="entry name" value="CbiG N-terminal domain-like"/>
    <property type="match status" value="1"/>
</dbReference>
<dbReference type="SUPFAM" id="SSF159664">
    <property type="entry name" value="CobE/GbiG C-terminal domain-like"/>
    <property type="match status" value="1"/>
</dbReference>
<dbReference type="Pfam" id="PF11760">
    <property type="entry name" value="CbiG_N"/>
    <property type="match status" value="1"/>
</dbReference>
<feature type="domain" description="Cobalamin synthesis G N-terminal" evidence="2">
    <location>
        <begin position="87"/>
        <end position="166"/>
    </location>
</feature>
<dbReference type="OrthoDB" id="9781023at2"/>
<keyword evidence="4" id="KW-1185">Reference proteome</keyword>
<comment type="caution">
    <text evidence="3">The sequence shown here is derived from an EMBL/GenBank/DDBJ whole genome shotgun (WGS) entry which is preliminary data.</text>
</comment>
<organism evidence="3 4">
    <name type="scientific">Blautia faecicola</name>
    <dbReference type="NCBI Taxonomy" id="2509240"/>
    <lineage>
        <taxon>Bacteria</taxon>
        <taxon>Bacillati</taxon>
        <taxon>Bacillota</taxon>
        <taxon>Clostridia</taxon>
        <taxon>Lachnospirales</taxon>
        <taxon>Lachnospiraceae</taxon>
        <taxon>Blautia</taxon>
    </lineage>
</organism>
<protein>
    <submittedName>
        <fullName evidence="3">Cobalamin biosynthesis protein CbiG</fullName>
    </submittedName>
</protein>
<dbReference type="PANTHER" id="PTHR37477">
    <property type="entry name" value="COBALT-PRECORRIN-5A HYDROLASE"/>
    <property type="match status" value="1"/>
</dbReference>
<reference evidence="3 4" key="1">
    <citation type="submission" date="2019-01" db="EMBL/GenBank/DDBJ databases">
        <title>Blautia sp. nov. KGMB01111 isolated human feces.</title>
        <authorList>
            <person name="Park J.-E."/>
            <person name="Kim J.-S."/>
            <person name="Park S.-H."/>
        </authorList>
    </citation>
    <scope>NUCLEOTIDE SEQUENCE [LARGE SCALE GENOMIC DNA]</scope>
    <source>
        <strain evidence="3 4">KGMB01111</strain>
    </source>
</reference>
<dbReference type="EMBL" id="SDKC01000001">
    <property type="protein sequence ID" value="RXS75283.1"/>
    <property type="molecule type" value="Genomic_DNA"/>
</dbReference>
<gene>
    <name evidence="3" type="ORF">ETP43_08675</name>
</gene>
<dbReference type="GO" id="GO:0009236">
    <property type="term" value="P:cobalamin biosynthetic process"/>
    <property type="evidence" value="ECO:0007669"/>
    <property type="project" value="InterPro"/>
</dbReference>
<dbReference type="InterPro" id="IPR036518">
    <property type="entry name" value="CobE/GbiG_C_sf"/>
</dbReference>
<dbReference type="Gene3D" id="3.30.420.180">
    <property type="entry name" value="CobE/GbiG C-terminal domain"/>
    <property type="match status" value="1"/>
</dbReference>